<accession>A0ABM3GB14</accession>
<dbReference type="InterPro" id="IPR000182">
    <property type="entry name" value="GNAT_dom"/>
</dbReference>
<dbReference type="InterPro" id="IPR029625">
    <property type="entry name" value="FAM169"/>
</dbReference>
<dbReference type="Proteomes" id="UP000829291">
    <property type="component" value="Chromosome 5"/>
</dbReference>
<gene>
    <name evidence="3" type="primary">LOC107226497</name>
</gene>
<sequence>MSHAHLDSSAILPQSLGICCRQSRKTIGRRLNLSEYKIEGDISRLDCTTCGKFIAIKTVDDVINLDGVIDSDCDDIWLEAKTRKEKIVYYALSQIIYLERDSPKEEKYESVFAYADESDLVMLRWKNGTAIGFFTLKQKGTKIFPESEVEYAMPVLDTAYIRSECRGNGIGTEIITKITQMFPNEDIGFSRPISDGMSKVLARFLTKSKEFRLKFWEIVDGGNEGNKKLVWYGLQNKRKS</sequence>
<evidence type="ECO:0000259" key="1">
    <source>
        <dbReference type="Pfam" id="PF00583"/>
    </source>
</evidence>
<reference evidence="3" key="1">
    <citation type="submission" date="2025-08" db="UniProtKB">
        <authorList>
            <consortium name="RefSeq"/>
        </authorList>
    </citation>
    <scope>IDENTIFICATION</scope>
    <source>
        <tissue evidence="3">Thorax and Abdomen</tissue>
    </source>
</reference>
<dbReference type="RefSeq" id="XP_046597461.1">
    <property type="nucleotide sequence ID" value="XM_046741505.1"/>
</dbReference>
<dbReference type="Pfam" id="PF00583">
    <property type="entry name" value="Acetyltransf_1"/>
    <property type="match status" value="1"/>
</dbReference>
<feature type="domain" description="N-acetyltransferase" evidence="1">
    <location>
        <begin position="103"/>
        <end position="185"/>
    </location>
</feature>
<dbReference type="GeneID" id="107226497"/>
<dbReference type="InterPro" id="IPR016181">
    <property type="entry name" value="Acyl_CoA_acyltransferase"/>
</dbReference>
<organism evidence="2 3">
    <name type="scientific">Neodiprion lecontei</name>
    <name type="common">Redheaded pine sawfly</name>
    <dbReference type="NCBI Taxonomy" id="441921"/>
    <lineage>
        <taxon>Eukaryota</taxon>
        <taxon>Metazoa</taxon>
        <taxon>Ecdysozoa</taxon>
        <taxon>Arthropoda</taxon>
        <taxon>Hexapoda</taxon>
        <taxon>Insecta</taxon>
        <taxon>Pterygota</taxon>
        <taxon>Neoptera</taxon>
        <taxon>Endopterygota</taxon>
        <taxon>Hymenoptera</taxon>
        <taxon>Tenthredinoidea</taxon>
        <taxon>Diprionidae</taxon>
        <taxon>Diprioninae</taxon>
        <taxon>Neodiprion</taxon>
    </lineage>
</organism>
<dbReference type="PANTHER" id="PTHR22442:SF10">
    <property type="entry name" value="N-ACETYLTRANSFERASE, GNAT FAMILY-RELATED"/>
    <property type="match status" value="1"/>
</dbReference>
<dbReference type="SUPFAM" id="SSF55729">
    <property type="entry name" value="Acyl-CoA N-acyltransferases (Nat)"/>
    <property type="match status" value="1"/>
</dbReference>
<dbReference type="PANTHER" id="PTHR22442">
    <property type="match status" value="1"/>
</dbReference>
<keyword evidence="2" id="KW-1185">Reference proteome</keyword>
<evidence type="ECO:0000313" key="2">
    <source>
        <dbReference type="Proteomes" id="UP000829291"/>
    </source>
</evidence>
<name>A0ABM3GB14_NEOLC</name>
<dbReference type="Gene3D" id="3.40.630.30">
    <property type="match status" value="1"/>
</dbReference>
<proteinExistence type="predicted"/>
<protein>
    <submittedName>
        <fullName evidence="3">Protein FAM169B-like isoform X1</fullName>
    </submittedName>
</protein>
<evidence type="ECO:0000313" key="3">
    <source>
        <dbReference type="RefSeq" id="XP_046597461.1"/>
    </source>
</evidence>